<keyword evidence="8" id="KW-1185">Reference proteome</keyword>
<keyword evidence="5 6" id="KW-0472">Membrane</keyword>
<proteinExistence type="predicted"/>
<feature type="transmembrane region" description="Helical" evidence="6">
    <location>
        <begin position="253"/>
        <end position="277"/>
    </location>
</feature>
<dbReference type="EMBL" id="CP139781">
    <property type="protein sequence ID" value="WRQ89697.1"/>
    <property type="molecule type" value="Genomic_DNA"/>
</dbReference>
<evidence type="ECO:0000256" key="6">
    <source>
        <dbReference type="SAM" id="Phobius"/>
    </source>
</evidence>
<feature type="transmembrane region" description="Helical" evidence="6">
    <location>
        <begin position="113"/>
        <end position="134"/>
    </location>
</feature>
<dbReference type="InterPro" id="IPR051679">
    <property type="entry name" value="DASS-Related_Transporters"/>
</dbReference>
<keyword evidence="2" id="KW-1003">Cell membrane</keyword>
<feature type="transmembrane region" description="Helical" evidence="6">
    <location>
        <begin position="165"/>
        <end position="185"/>
    </location>
</feature>
<dbReference type="PANTHER" id="PTHR43652">
    <property type="entry name" value="BASIC AMINO ACID ANTIPORTER YFCC-RELATED"/>
    <property type="match status" value="1"/>
</dbReference>
<feature type="transmembrane region" description="Helical" evidence="6">
    <location>
        <begin position="448"/>
        <end position="465"/>
    </location>
</feature>
<protein>
    <submittedName>
        <fullName evidence="7">TIGR00366 family protein</fullName>
    </submittedName>
</protein>
<feature type="transmembrane region" description="Helical" evidence="6">
    <location>
        <begin position="420"/>
        <end position="442"/>
    </location>
</feature>
<gene>
    <name evidence="7" type="ORF">K1X11_009785</name>
</gene>
<dbReference type="Proteomes" id="UP000738431">
    <property type="component" value="Chromosome"/>
</dbReference>
<sequence>MKLRAPNAFVLIVAIMVTMMIATWIIPGGHYAREVREFEGYGSKEIVLPDQFEVVDSVPQTPFDLLLAPMKGAEEAAETLAFVLLIGGAFGVLMQTGALMAGLKWLTLRAQGAGRFIVIPVLMFAFSFAGVLFGMAEECLVFVLLTVPLAISLGFDATTGVAIPFIGSQAGFATAFVNPFSFGIAKQIAEQPTDVGYGYRVFCWLLITSVCIAIVMLHARRVARDPSKSLTPESDANWRQRLAAESGDKPDSAAVISTSQVVTLAAFGLMMIVLGYGSIQLGWYVMEIAGLFLAMALFCGLTARMSFNQIADSFMTGAQQLCSTAVLVAFSRAIVVLAEDANIIDTILHSVASRIDHLGPDLGVFVMYSFQSCLNFLIPSGSGQAALTMPIMTPLSDLLGIHRESAILAFQFGDGFTNMIIPTSVILVGVLSSAGIGYGTWFRWWAKWQLLLFVLGALLLAAAPWN</sequence>
<organism evidence="7 8">
    <name type="scientific">Actomonas aquatica</name>
    <dbReference type="NCBI Taxonomy" id="2866162"/>
    <lineage>
        <taxon>Bacteria</taxon>
        <taxon>Pseudomonadati</taxon>
        <taxon>Verrucomicrobiota</taxon>
        <taxon>Opitutia</taxon>
        <taxon>Opitutales</taxon>
        <taxon>Opitutaceae</taxon>
        <taxon>Actomonas</taxon>
    </lineage>
</organism>
<name>A0ABZ1CDE0_9BACT</name>
<feature type="transmembrane region" description="Helical" evidence="6">
    <location>
        <begin position="140"/>
        <end position="158"/>
    </location>
</feature>
<evidence type="ECO:0000256" key="1">
    <source>
        <dbReference type="ARBA" id="ARBA00004651"/>
    </source>
</evidence>
<evidence type="ECO:0000313" key="8">
    <source>
        <dbReference type="Proteomes" id="UP000738431"/>
    </source>
</evidence>
<feature type="transmembrane region" description="Helical" evidence="6">
    <location>
        <begin position="7"/>
        <end position="26"/>
    </location>
</feature>
<dbReference type="RefSeq" id="WP_221032157.1">
    <property type="nucleotide sequence ID" value="NZ_CP139781.1"/>
</dbReference>
<feature type="transmembrane region" description="Helical" evidence="6">
    <location>
        <begin position="197"/>
        <end position="219"/>
    </location>
</feature>
<evidence type="ECO:0000313" key="7">
    <source>
        <dbReference type="EMBL" id="WRQ89697.1"/>
    </source>
</evidence>
<feature type="transmembrane region" description="Helical" evidence="6">
    <location>
        <begin position="283"/>
        <end position="303"/>
    </location>
</feature>
<dbReference type="Pfam" id="PF03606">
    <property type="entry name" value="DcuC"/>
    <property type="match status" value="1"/>
</dbReference>
<evidence type="ECO:0000256" key="4">
    <source>
        <dbReference type="ARBA" id="ARBA00022989"/>
    </source>
</evidence>
<dbReference type="InterPro" id="IPR018385">
    <property type="entry name" value="C4_dicarb_anaerob_car-like"/>
</dbReference>
<dbReference type="PANTHER" id="PTHR43652:SF2">
    <property type="entry name" value="BASIC AMINO ACID ANTIPORTER YFCC-RELATED"/>
    <property type="match status" value="1"/>
</dbReference>
<evidence type="ECO:0000256" key="3">
    <source>
        <dbReference type="ARBA" id="ARBA00022692"/>
    </source>
</evidence>
<evidence type="ECO:0000256" key="5">
    <source>
        <dbReference type="ARBA" id="ARBA00023136"/>
    </source>
</evidence>
<evidence type="ECO:0000256" key="2">
    <source>
        <dbReference type="ARBA" id="ARBA00022475"/>
    </source>
</evidence>
<feature type="transmembrane region" description="Helical" evidence="6">
    <location>
        <begin position="80"/>
        <end position="101"/>
    </location>
</feature>
<comment type="subcellular location">
    <subcellularLocation>
        <location evidence="1">Cell membrane</location>
        <topology evidence="1">Multi-pass membrane protein</topology>
    </subcellularLocation>
</comment>
<reference evidence="7 8" key="1">
    <citation type="submission" date="2023-12" db="EMBL/GenBank/DDBJ databases">
        <title>Description of an unclassified Opitutus bacterium of Verrucomicrobiota.</title>
        <authorList>
            <person name="Zhang D.-F."/>
        </authorList>
    </citation>
    <scope>NUCLEOTIDE SEQUENCE [LARGE SCALE GENOMIC DNA]</scope>
    <source>
        <strain evidence="7 8">WL0086</strain>
    </source>
</reference>
<accession>A0ABZ1CDE0</accession>
<keyword evidence="4 6" id="KW-1133">Transmembrane helix</keyword>
<keyword evidence="3 6" id="KW-0812">Transmembrane</keyword>